<dbReference type="PROSITE" id="PS51257">
    <property type="entry name" value="PROKAR_LIPOPROTEIN"/>
    <property type="match status" value="1"/>
</dbReference>
<name>A0AA91Z534_9GAMM</name>
<evidence type="ECO:0000313" key="3">
    <source>
        <dbReference type="EMBL" id="QFY56661.1"/>
    </source>
</evidence>
<protein>
    <recommendedName>
        <fullName evidence="6">Lipoprotein</fullName>
    </recommendedName>
</protein>
<sequence length="140" mass="15699">MKKILSITALALLGAGCTSIQVQPISTQTMPEQICIEENPKVIVADFLSVVRSRIEYHDIGTQVFENEIPAGCEYTMTYTALKNWDVTTYLHHAELRLEHHGRKVGFAQYHLKGKGGLDLTKWKSTKAKMDPVVDELLGK</sequence>
<accession>A0AA91Z534</accession>
<dbReference type="EMBL" id="CP033116">
    <property type="protein sequence ID" value="QFY56661.1"/>
    <property type="molecule type" value="Genomic_DNA"/>
</dbReference>
<dbReference type="AlphaFoldDB" id="A0AA91Z534"/>
<evidence type="ECO:0000313" key="2">
    <source>
        <dbReference type="EMBL" id="PCC98326.1"/>
    </source>
</evidence>
<dbReference type="EMBL" id="NWMT01000214">
    <property type="protein sequence ID" value="PCC98326.1"/>
    <property type="molecule type" value="Genomic_DNA"/>
</dbReference>
<evidence type="ECO:0000256" key="1">
    <source>
        <dbReference type="SAM" id="SignalP"/>
    </source>
</evidence>
<keyword evidence="5" id="KW-1185">Reference proteome</keyword>
<dbReference type="Proteomes" id="UP000344571">
    <property type="component" value="Chromosome"/>
</dbReference>
<gene>
    <name evidence="2" type="ORF">CO192_16195</name>
    <name evidence="3" type="ORF">EAO82_09925</name>
</gene>
<feature type="chain" id="PRO_5041638569" description="Lipoprotein" evidence="1">
    <location>
        <begin position="21"/>
        <end position="140"/>
    </location>
</feature>
<keyword evidence="1" id="KW-0732">Signal</keyword>
<reference evidence="2 4" key="1">
    <citation type="submission" date="2017-09" db="EMBL/GenBank/DDBJ databases">
        <title>Bacterial and phytoplankton interrelationship in Kongsfjorden, an Arctic fjord.</title>
        <authorList>
            <person name="Sinha R."/>
            <person name="Krishnan K."/>
        </authorList>
    </citation>
    <scope>NUCLEOTIDE SEQUENCE [LARGE SCALE GENOMIC DNA]</scope>
    <source>
        <strain evidence="2 4">58</strain>
    </source>
</reference>
<dbReference type="NCBIfam" id="NF040519">
    <property type="entry name" value="Sbal_3080_fam"/>
    <property type="match status" value="1"/>
</dbReference>
<evidence type="ECO:0008006" key="6">
    <source>
        <dbReference type="Google" id="ProtNLM"/>
    </source>
</evidence>
<proteinExistence type="predicted"/>
<reference evidence="3 5" key="2">
    <citation type="submission" date="2018-10" db="EMBL/GenBank/DDBJ databases">
        <title>Complete genome sequence of Pseudomonas pelagia strain Kongs-67.</title>
        <authorList>
            <person name="Sinha R.K."/>
            <person name="Krishnan K."/>
        </authorList>
    </citation>
    <scope>NUCLEOTIDE SEQUENCE [LARGE SCALE GENOMIC DNA]</scope>
    <source>
        <strain evidence="3 5">Kongs-67</strain>
    </source>
</reference>
<dbReference type="Proteomes" id="UP000243750">
    <property type="component" value="Unassembled WGS sequence"/>
</dbReference>
<feature type="signal peptide" evidence="1">
    <location>
        <begin position="1"/>
        <end position="20"/>
    </location>
</feature>
<organism evidence="2 4">
    <name type="scientific">Halopseudomonas pelagia</name>
    <dbReference type="NCBI Taxonomy" id="553151"/>
    <lineage>
        <taxon>Bacteria</taxon>
        <taxon>Pseudomonadati</taxon>
        <taxon>Pseudomonadota</taxon>
        <taxon>Gammaproteobacteria</taxon>
        <taxon>Pseudomonadales</taxon>
        <taxon>Pseudomonadaceae</taxon>
        <taxon>Halopseudomonas</taxon>
    </lineage>
</organism>
<evidence type="ECO:0000313" key="5">
    <source>
        <dbReference type="Proteomes" id="UP000344571"/>
    </source>
</evidence>
<evidence type="ECO:0000313" key="4">
    <source>
        <dbReference type="Proteomes" id="UP000243750"/>
    </source>
</evidence>
<dbReference type="RefSeq" id="WP_096347583.1">
    <property type="nucleotide sequence ID" value="NZ_CP033116.1"/>
</dbReference>